<organism evidence="2 3">
    <name type="scientific">Nocardia amamiensis</name>
    <dbReference type="NCBI Taxonomy" id="404578"/>
    <lineage>
        <taxon>Bacteria</taxon>
        <taxon>Bacillati</taxon>
        <taxon>Actinomycetota</taxon>
        <taxon>Actinomycetes</taxon>
        <taxon>Mycobacteriales</taxon>
        <taxon>Nocardiaceae</taxon>
        <taxon>Nocardia</taxon>
    </lineage>
</organism>
<dbReference type="RefSeq" id="WP_195131904.1">
    <property type="nucleotide sequence ID" value="NZ_JADLQX010000020.1"/>
</dbReference>
<keyword evidence="1" id="KW-0472">Membrane</keyword>
<evidence type="ECO:0000256" key="1">
    <source>
        <dbReference type="SAM" id="Phobius"/>
    </source>
</evidence>
<evidence type="ECO:0000313" key="3">
    <source>
        <dbReference type="Proteomes" id="UP000702209"/>
    </source>
</evidence>
<reference evidence="2 3" key="1">
    <citation type="submission" date="2020-10" db="EMBL/GenBank/DDBJ databases">
        <title>Identification of Nocardia species via Next-generation sequencing and recognition of intraspecies genetic diversity.</title>
        <authorList>
            <person name="Li P."/>
            <person name="Li P."/>
            <person name="Lu B."/>
        </authorList>
    </citation>
    <scope>NUCLEOTIDE SEQUENCE [LARGE SCALE GENOMIC DNA]</scope>
    <source>
        <strain evidence="2 3">BJ06-0157</strain>
    </source>
</reference>
<name>A0ABS0CVN4_9NOCA</name>
<comment type="caution">
    <text evidence="2">The sequence shown here is derived from an EMBL/GenBank/DDBJ whole genome shotgun (WGS) entry which is preliminary data.</text>
</comment>
<keyword evidence="1" id="KW-1133">Transmembrane helix</keyword>
<feature type="transmembrane region" description="Helical" evidence="1">
    <location>
        <begin position="28"/>
        <end position="46"/>
    </location>
</feature>
<protein>
    <submittedName>
        <fullName evidence="2">Uncharacterized protein</fullName>
    </submittedName>
</protein>
<gene>
    <name evidence="2" type="ORF">IU459_24450</name>
</gene>
<dbReference type="EMBL" id="JADLQX010000020">
    <property type="protein sequence ID" value="MBF6300670.1"/>
    <property type="molecule type" value="Genomic_DNA"/>
</dbReference>
<evidence type="ECO:0000313" key="2">
    <source>
        <dbReference type="EMBL" id="MBF6300670.1"/>
    </source>
</evidence>
<keyword evidence="3" id="KW-1185">Reference proteome</keyword>
<proteinExistence type="predicted"/>
<keyword evidence="1" id="KW-0812">Transmembrane</keyword>
<dbReference type="Proteomes" id="UP000702209">
    <property type="component" value="Unassembled WGS sequence"/>
</dbReference>
<accession>A0ABS0CVN4</accession>
<sequence length="77" mass="8176">MREMDAIEMGALGHVVTERRSSWLRPTMLALALVLLGAVLVLIVVSNTDFDTGPAKVTPTQGPCEPFCTQTVAPPGP</sequence>